<name>A0A0K2VK39_LEPSM</name>
<proteinExistence type="predicted"/>
<protein>
    <submittedName>
        <fullName evidence="1">Uncharacterized protein</fullName>
    </submittedName>
</protein>
<dbReference type="EMBL" id="HACA01033463">
    <property type="protein sequence ID" value="CDW50824.1"/>
    <property type="molecule type" value="Transcribed_RNA"/>
</dbReference>
<organism evidence="1">
    <name type="scientific">Lepeophtheirus salmonis</name>
    <name type="common">Salmon louse</name>
    <name type="synonym">Caligus salmonis</name>
    <dbReference type="NCBI Taxonomy" id="72036"/>
    <lineage>
        <taxon>Eukaryota</taxon>
        <taxon>Metazoa</taxon>
        <taxon>Ecdysozoa</taxon>
        <taxon>Arthropoda</taxon>
        <taxon>Crustacea</taxon>
        <taxon>Multicrustacea</taxon>
        <taxon>Hexanauplia</taxon>
        <taxon>Copepoda</taxon>
        <taxon>Siphonostomatoida</taxon>
        <taxon>Caligidae</taxon>
        <taxon>Lepeophtheirus</taxon>
    </lineage>
</organism>
<dbReference type="AlphaFoldDB" id="A0A0K2VK39"/>
<accession>A0A0K2VK39</accession>
<reference evidence="1" key="1">
    <citation type="submission" date="2014-05" db="EMBL/GenBank/DDBJ databases">
        <authorList>
            <person name="Chronopoulou M."/>
        </authorList>
    </citation>
    <scope>NUCLEOTIDE SEQUENCE</scope>
    <source>
        <tissue evidence="1">Whole organism</tissue>
    </source>
</reference>
<sequence length="139" mass="15208">MSTLSSHHLLHPSPKGFACPDDFRGIDSIPFPRNGAFGAAILLWLTLHTSLSNFPLPLPVVITRIEVVGVEEVSGPHGDVCGLEYELPPSSRILHPGDDKLLYDFVVPYRVNLFLGIEEETRHHLTGAADDTQGHHGGR</sequence>
<evidence type="ECO:0000313" key="1">
    <source>
        <dbReference type="EMBL" id="CDW50824.1"/>
    </source>
</evidence>